<comment type="caution">
    <text evidence="2">The sequence shown here is derived from an EMBL/GenBank/DDBJ whole genome shotgun (WGS) entry which is preliminary data.</text>
</comment>
<organism evidence="2 3">
    <name type="scientific">Pholiota conissans</name>
    <dbReference type="NCBI Taxonomy" id="109636"/>
    <lineage>
        <taxon>Eukaryota</taxon>
        <taxon>Fungi</taxon>
        <taxon>Dikarya</taxon>
        <taxon>Basidiomycota</taxon>
        <taxon>Agaricomycotina</taxon>
        <taxon>Agaricomycetes</taxon>
        <taxon>Agaricomycetidae</taxon>
        <taxon>Agaricales</taxon>
        <taxon>Agaricineae</taxon>
        <taxon>Strophariaceae</taxon>
        <taxon>Pholiota</taxon>
    </lineage>
</organism>
<evidence type="ECO:0000256" key="1">
    <source>
        <dbReference type="SAM" id="MobiDB-lite"/>
    </source>
</evidence>
<feature type="region of interest" description="Disordered" evidence="1">
    <location>
        <begin position="117"/>
        <end position="141"/>
    </location>
</feature>
<accession>A0A9P5YRF0</accession>
<name>A0A9P5YRF0_9AGAR</name>
<proteinExistence type="predicted"/>
<dbReference type="Proteomes" id="UP000807469">
    <property type="component" value="Unassembled WGS sequence"/>
</dbReference>
<gene>
    <name evidence="2" type="ORF">BDN70DRAFT_899525</name>
</gene>
<dbReference type="EMBL" id="MU155420">
    <property type="protein sequence ID" value="KAF9473728.1"/>
    <property type="molecule type" value="Genomic_DNA"/>
</dbReference>
<reference evidence="2" key="1">
    <citation type="submission" date="2020-11" db="EMBL/GenBank/DDBJ databases">
        <authorList>
            <consortium name="DOE Joint Genome Institute"/>
            <person name="Ahrendt S."/>
            <person name="Riley R."/>
            <person name="Andreopoulos W."/>
            <person name="Labutti K."/>
            <person name="Pangilinan J."/>
            <person name="Ruiz-Duenas F.J."/>
            <person name="Barrasa J.M."/>
            <person name="Sanchez-Garcia M."/>
            <person name="Camarero S."/>
            <person name="Miyauchi S."/>
            <person name="Serrano A."/>
            <person name="Linde D."/>
            <person name="Babiker R."/>
            <person name="Drula E."/>
            <person name="Ayuso-Fernandez I."/>
            <person name="Pacheco R."/>
            <person name="Padilla G."/>
            <person name="Ferreira P."/>
            <person name="Barriuso J."/>
            <person name="Kellner H."/>
            <person name="Castanera R."/>
            <person name="Alfaro M."/>
            <person name="Ramirez L."/>
            <person name="Pisabarro A.G."/>
            <person name="Kuo A."/>
            <person name="Tritt A."/>
            <person name="Lipzen A."/>
            <person name="He G."/>
            <person name="Yan M."/>
            <person name="Ng V."/>
            <person name="Cullen D."/>
            <person name="Martin F."/>
            <person name="Rosso M.-N."/>
            <person name="Henrissat B."/>
            <person name="Hibbett D."/>
            <person name="Martinez A.T."/>
            <person name="Grigoriev I.V."/>
        </authorList>
    </citation>
    <scope>NUCLEOTIDE SEQUENCE</scope>
    <source>
        <strain evidence="2">CIRM-BRFM 674</strain>
    </source>
</reference>
<protein>
    <submittedName>
        <fullName evidence="2">Uncharacterized protein</fullName>
    </submittedName>
</protein>
<dbReference type="AlphaFoldDB" id="A0A9P5YRF0"/>
<evidence type="ECO:0000313" key="3">
    <source>
        <dbReference type="Proteomes" id="UP000807469"/>
    </source>
</evidence>
<sequence length="154" mass="16532">MKLKSRKHPVAQCNNALNTAVKTPDGQSSPSLKKVKLSLLAKKIKQKLRDAMRKTPSSLLSRPQCIAATESAWRLFIHFGPGGSCDSQIDSQTLWISPGHLPLPNLFAVLNASASNESQSKANSDNEGSEAEGGYDGDMTLVESFANDNGIGTY</sequence>
<evidence type="ECO:0000313" key="2">
    <source>
        <dbReference type="EMBL" id="KAF9473728.1"/>
    </source>
</evidence>
<feature type="compositionally biased region" description="Polar residues" evidence="1">
    <location>
        <begin position="117"/>
        <end position="126"/>
    </location>
</feature>
<keyword evidence="3" id="KW-1185">Reference proteome</keyword>